<feature type="transmembrane region" description="Helical" evidence="1">
    <location>
        <begin position="12"/>
        <end position="33"/>
    </location>
</feature>
<evidence type="ECO:0000313" key="3">
    <source>
        <dbReference type="Proteomes" id="UP000183894"/>
    </source>
</evidence>
<evidence type="ECO:0000256" key="1">
    <source>
        <dbReference type="SAM" id="Phobius"/>
    </source>
</evidence>
<organism evidence="2 3">
    <name type="scientific">Haloferax larsenii</name>
    <dbReference type="NCBI Taxonomy" id="302484"/>
    <lineage>
        <taxon>Archaea</taxon>
        <taxon>Methanobacteriati</taxon>
        <taxon>Methanobacteriota</taxon>
        <taxon>Stenosarchaea group</taxon>
        <taxon>Halobacteria</taxon>
        <taxon>Halobacteriales</taxon>
        <taxon>Haloferacaceae</taxon>
        <taxon>Haloferax</taxon>
    </lineage>
</organism>
<keyword evidence="1" id="KW-1133">Transmembrane helix</keyword>
<reference evidence="2 3" key="1">
    <citation type="submission" date="2016-10" db="EMBL/GenBank/DDBJ databases">
        <authorList>
            <person name="de Groot N.N."/>
        </authorList>
    </citation>
    <scope>NUCLEOTIDE SEQUENCE [LARGE SCALE GENOMIC DNA]</scope>
    <source>
        <strain evidence="2 3">CDM_5</strain>
    </source>
</reference>
<keyword evidence="1" id="KW-0472">Membrane</keyword>
<dbReference type="OrthoDB" id="350698at2157"/>
<dbReference type="Proteomes" id="UP000183894">
    <property type="component" value="Unassembled WGS sequence"/>
</dbReference>
<accession>A0A1H7IP71</accession>
<dbReference type="AlphaFoldDB" id="A0A1H7IP71"/>
<evidence type="ECO:0000313" key="2">
    <source>
        <dbReference type="EMBL" id="SEK63692.1"/>
    </source>
</evidence>
<proteinExistence type="predicted"/>
<gene>
    <name evidence="2" type="ORF">SAMN04488691_101954</name>
</gene>
<dbReference type="RefSeq" id="WP_074792387.1">
    <property type="nucleotide sequence ID" value="NZ_FOAD01000001.1"/>
</dbReference>
<keyword evidence="1" id="KW-0812">Transmembrane</keyword>
<dbReference type="EMBL" id="FOAD01000001">
    <property type="protein sequence ID" value="SEK63692.1"/>
    <property type="molecule type" value="Genomic_DNA"/>
</dbReference>
<feature type="transmembrane region" description="Helical" evidence="1">
    <location>
        <begin position="65"/>
        <end position="84"/>
    </location>
</feature>
<feature type="transmembrane region" description="Helical" evidence="1">
    <location>
        <begin position="39"/>
        <end position="58"/>
    </location>
</feature>
<sequence>MVEKQERDLRRDGLLFLIGVTGLAVLELGTQPASADGVVMLRGFLFGGALGILLSGVFRATDRQALVSTLSLAVGFAVGSVINVF</sequence>
<protein>
    <submittedName>
        <fullName evidence="2">Uncharacterized protein</fullName>
    </submittedName>
</protein>
<name>A0A1H7IP71_HALLR</name>